<gene>
    <name evidence="4" type="ORF">E8M01_12915</name>
</gene>
<feature type="region of interest" description="Disordered" evidence="2">
    <location>
        <begin position="195"/>
        <end position="215"/>
    </location>
</feature>
<dbReference type="SMART" id="SM00271">
    <property type="entry name" value="DnaJ"/>
    <property type="match status" value="1"/>
</dbReference>
<dbReference type="KEGG" id="pstg:E8M01_12915"/>
<dbReference type="InterPro" id="IPR018253">
    <property type="entry name" value="DnaJ_domain_CS"/>
</dbReference>
<dbReference type="CDD" id="cd06257">
    <property type="entry name" value="DnaJ"/>
    <property type="match status" value="1"/>
</dbReference>
<dbReference type="PRINTS" id="PR00625">
    <property type="entry name" value="JDOMAIN"/>
</dbReference>
<dbReference type="FunFam" id="2.60.260.20:FF:000013">
    <property type="entry name" value="DnaJ subfamily B member 11"/>
    <property type="match status" value="1"/>
</dbReference>
<dbReference type="PANTHER" id="PTHR43096:SF52">
    <property type="entry name" value="DNAJ HOMOLOG 1, MITOCHONDRIAL-RELATED"/>
    <property type="match status" value="1"/>
</dbReference>
<dbReference type="PROSITE" id="PS50076">
    <property type="entry name" value="DNAJ_2"/>
    <property type="match status" value="1"/>
</dbReference>
<accession>A0A4D7B4Q1</accession>
<dbReference type="Proteomes" id="UP000298781">
    <property type="component" value="Chromosome"/>
</dbReference>
<evidence type="ECO:0000313" key="5">
    <source>
        <dbReference type="Proteomes" id="UP000298781"/>
    </source>
</evidence>
<dbReference type="InterPro" id="IPR002939">
    <property type="entry name" value="DnaJ_C"/>
</dbReference>
<dbReference type="RefSeq" id="WP_136960489.1">
    <property type="nucleotide sequence ID" value="NZ_CP039690.1"/>
</dbReference>
<feature type="domain" description="J" evidence="3">
    <location>
        <begin position="4"/>
        <end position="69"/>
    </location>
</feature>
<dbReference type="InterPro" id="IPR036869">
    <property type="entry name" value="J_dom_sf"/>
</dbReference>
<evidence type="ECO:0000313" key="4">
    <source>
        <dbReference type="EMBL" id="QCI65040.1"/>
    </source>
</evidence>
<dbReference type="InterPro" id="IPR001623">
    <property type="entry name" value="DnaJ_domain"/>
</dbReference>
<dbReference type="SUPFAM" id="SSF46565">
    <property type="entry name" value="Chaperone J-domain"/>
    <property type="match status" value="1"/>
</dbReference>
<evidence type="ECO:0000256" key="1">
    <source>
        <dbReference type="ARBA" id="ARBA00023186"/>
    </source>
</evidence>
<keyword evidence="5" id="KW-1185">Reference proteome</keyword>
<sequence>MARDPYDVIGVARTANAEDIKKAFRKKAKALHPDANPKDAKAQDRFAELNNAYELLSDEAKRKSFDRGEIDAEGKQRFTGFEGFGGRPGGTRGGAPGGDTIFETFSFGQEGFRRSGNRKAGGAPSSDDFFDILSGMTGRAGGSFRGGDPFGAGGEPQSGGEDVTLTVRVPFLDAARGATQRVVLPSGEAVDIKIPSGTRDGHRMRLRGKGKPGSLGRPTGDAYVVIAVEPHPAFRAEGKDVRLELPIALDEAILGGKVRAPTLDGEVELTLPAMTASGKSFRLRGKGLASADGPGDLYVTMRIVLPEPSADLEGFARVLKERRKTDPRQGL</sequence>
<dbReference type="Pfam" id="PF00226">
    <property type="entry name" value="DnaJ"/>
    <property type="match status" value="1"/>
</dbReference>
<dbReference type="PANTHER" id="PTHR43096">
    <property type="entry name" value="DNAJ HOMOLOG 1, MITOCHONDRIAL-RELATED"/>
    <property type="match status" value="1"/>
</dbReference>
<evidence type="ECO:0000256" key="2">
    <source>
        <dbReference type="SAM" id="MobiDB-lite"/>
    </source>
</evidence>
<dbReference type="Gene3D" id="2.60.260.20">
    <property type="entry name" value="Urease metallochaperone UreE, N-terminal domain"/>
    <property type="match status" value="2"/>
</dbReference>
<dbReference type="GO" id="GO:0005737">
    <property type="term" value="C:cytoplasm"/>
    <property type="evidence" value="ECO:0007669"/>
    <property type="project" value="TreeGrafter"/>
</dbReference>
<dbReference type="Pfam" id="PF01556">
    <property type="entry name" value="DnaJ_C"/>
    <property type="match status" value="1"/>
</dbReference>
<dbReference type="GO" id="GO:0051082">
    <property type="term" value="F:unfolded protein binding"/>
    <property type="evidence" value="ECO:0007669"/>
    <property type="project" value="InterPro"/>
</dbReference>
<dbReference type="GO" id="GO:0042026">
    <property type="term" value="P:protein refolding"/>
    <property type="evidence" value="ECO:0007669"/>
    <property type="project" value="TreeGrafter"/>
</dbReference>
<protein>
    <submittedName>
        <fullName evidence="4">J domain-containing protein</fullName>
    </submittedName>
</protein>
<dbReference type="SUPFAM" id="SSF49493">
    <property type="entry name" value="HSP40/DnaJ peptide-binding domain"/>
    <property type="match status" value="2"/>
</dbReference>
<dbReference type="Gene3D" id="1.10.287.110">
    <property type="entry name" value="DnaJ domain"/>
    <property type="match status" value="1"/>
</dbReference>
<dbReference type="CDD" id="cd10747">
    <property type="entry name" value="DnaJ_C"/>
    <property type="match status" value="1"/>
</dbReference>
<keyword evidence="1" id="KW-0143">Chaperone</keyword>
<name>A0A4D7B4Q1_9HYPH</name>
<proteinExistence type="predicted"/>
<reference evidence="4 5" key="1">
    <citation type="submission" date="2019-04" db="EMBL/GenBank/DDBJ databases">
        <title>Phreatobacter aquaticus sp. nov.</title>
        <authorList>
            <person name="Choi A."/>
        </authorList>
    </citation>
    <scope>NUCLEOTIDE SEQUENCE [LARGE SCALE GENOMIC DNA]</scope>
    <source>
        <strain evidence="4 5">KCTC 52518</strain>
    </source>
</reference>
<evidence type="ECO:0000259" key="3">
    <source>
        <dbReference type="PROSITE" id="PS50076"/>
    </source>
</evidence>
<dbReference type="AlphaFoldDB" id="A0A4D7B4Q1"/>
<organism evidence="4 5">
    <name type="scientific">Phreatobacter stygius</name>
    <dbReference type="NCBI Taxonomy" id="1940610"/>
    <lineage>
        <taxon>Bacteria</taxon>
        <taxon>Pseudomonadati</taxon>
        <taxon>Pseudomonadota</taxon>
        <taxon>Alphaproteobacteria</taxon>
        <taxon>Hyphomicrobiales</taxon>
        <taxon>Phreatobacteraceae</taxon>
        <taxon>Phreatobacter</taxon>
    </lineage>
</organism>
<dbReference type="InterPro" id="IPR008971">
    <property type="entry name" value="HSP40/DnaJ_pept-bd"/>
</dbReference>
<dbReference type="PROSITE" id="PS00636">
    <property type="entry name" value="DNAJ_1"/>
    <property type="match status" value="1"/>
</dbReference>
<dbReference type="EMBL" id="CP039690">
    <property type="protein sequence ID" value="QCI65040.1"/>
    <property type="molecule type" value="Genomic_DNA"/>
</dbReference>
<dbReference type="OrthoDB" id="9779889at2"/>